<keyword evidence="5" id="KW-0238">DNA-binding</keyword>
<keyword evidence="4" id="KW-0805">Transcription regulation</keyword>
<dbReference type="CDD" id="cd17574">
    <property type="entry name" value="REC_OmpR"/>
    <property type="match status" value="1"/>
</dbReference>
<dbReference type="InterPro" id="IPR001789">
    <property type="entry name" value="Sig_transdc_resp-reg_receiver"/>
</dbReference>
<dbReference type="Pfam" id="PF00072">
    <property type="entry name" value="Response_reg"/>
    <property type="match status" value="1"/>
</dbReference>
<evidence type="ECO:0000256" key="10">
    <source>
        <dbReference type="SAM" id="SignalP"/>
    </source>
</evidence>
<keyword evidence="9" id="KW-0472">Membrane</keyword>
<name>A0AAE3M3S7_9BACT</name>
<dbReference type="CDD" id="cd00082">
    <property type="entry name" value="HisKA"/>
    <property type="match status" value="1"/>
</dbReference>
<dbReference type="InterPro" id="IPR018062">
    <property type="entry name" value="HTH_AraC-typ_CS"/>
</dbReference>
<gene>
    <name evidence="14" type="ORF">OM075_07590</name>
</gene>
<dbReference type="SUPFAM" id="SSF52172">
    <property type="entry name" value="CheY-like"/>
    <property type="match status" value="1"/>
</dbReference>
<dbReference type="SMART" id="SM00448">
    <property type="entry name" value="REC"/>
    <property type="match status" value="1"/>
</dbReference>
<feature type="chain" id="PRO_5042205713" description="histidine kinase" evidence="10">
    <location>
        <begin position="20"/>
        <end position="1338"/>
    </location>
</feature>
<feature type="domain" description="HTH araC/xylS-type" evidence="11">
    <location>
        <begin position="1238"/>
        <end position="1337"/>
    </location>
</feature>
<dbReference type="EC" id="2.7.13.3" evidence="2"/>
<dbReference type="SMART" id="SM00387">
    <property type="entry name" value="HATPase_c"/>
    <property type="match status" value="1"/>
</dbReference>
<dbReference type="Gene3D" id="3.30.565.10">
    <property type="entry name" value="Histidine kinase-like ATPase, C-terminal domain"/>
    <property type="match status" value="1"/>
</dbReference>
<evidence type="ECO:0000256" key="3">
    <source>
        <dbReference type="ARBA" id="ARBA00022553"/>
    </source>
</evidence>
<evidence type="ECO:0000256" key="5">
    <source>
        <dbReference type="ARBA" id="ARBA00023125"/>
    </source>
</evidence>
<dbReference type="Pfam" id="PF07494">
    <property type="entry name" value="Reg_prop"/>
    <property type="match status" value="4"/>
</dbReference>
<dbReference type="InterPro" id="IPR015943">
    <property type="entry name" value="WD40/YVTN_repeat-like_dom_sf"/>
</dbReference>
<dbReference type="Gene3D" id="3.40.50.2300">
    <property type="match status" value="1"/>
</dbReference>
<feature type="transmembrane region" description="Helical" evidence="9">
    <location>
        <begin position="766"/>
        <end position="787"/>
    </location>
</feature>
<dbReference type="PROSITE" id="PS01124">
    <property type="entry name" value="HTH_ARAC_FAMILY_2"/>
    <property type="match status" value="1"/>
</dbReference>
<dbReference type="PRINTS" id="PR00344">
    <property type="entry name" value="BCTRLSENSOR"/>
</dbReference>
<dbReference type="InterPro" id="IPR011123">
    <property type="entry name" value="Y_Y_Y"/>
</dbReference>
<dbReference type="SUPFAM" id="SSF55874">
    <property type="entry name" value="ATPase domain of HSP90 chaperone/DNA topoisomerase II/histidine kinase"/>
    <property type="match status" value="1"/>
</dbReference>
<dbReference type="InterPro" id="IPR004358">
    <property type="entry name" value="Sig_transdc_His_kin-like_C"/>
</dbReference>
<dbReference type="EMBL" id="JAPDPJ010000012">
    <property type="protein sequence ID" value="MCW3786324.1"/>
    <property type="molecule type" value="Genomic_DNA"/>
</dbReference>
<dbReference type="PANTHER" id="PTHR43547:SF2">
    <property type="entry name" value="HYBRID SIGNAL TRANSDUCTION HISTIDINE KINASE C"/>
    <property type="match status" value="1"/>
</dbReference>
<reference evidence="14" key="1">
    <citation type="submission" date="2022-10" db="EMBL/GenBank/DDBJ databases">
        <authorList>
            <person name="Yu W.X."/>
        </authorList>
    </citation>
    <scope>NUCLEOTIDE SEQUENCE</scope>
    <source>
        <strain evidence="14">AAT</strain>
    </source>
</reference>
<dbReference type="SUPFAM" id="SSF63829">
    <property type="entry name" value="Calcium-dependent phosphotriesterase"/>
    <property type="match status" value="1"/>
</dbReference>
<dbReference type="InterPro" id="IPR005467">
    <property type="entry name" value="His_kinase_dom"/>
</dbReference>
<dbReference type="InterPro" id="IPR013783">
    <property type="entry name" value="Ig-like_fold"/>
</dbReference>
<dbReference type="InterPro" id="IPR011006">
    <property type="entry name" value="CheY-like_superfamily"/>
</dbReference>
<dbReference type="Pfam" id="PF02518">
    <property type="entry name" value="HATPase_c"/>
    <property type="match status" value="1"/>
</dbReference>
<dbReference type="Pfam" id="PF07495">
    <property type="entry name" value="Y_Y_Y"/>
    <property type="match status" value="1"/>
</dbReference>
<dbReference type="InterPro" id="IPR009057">
    <property type="entry name" value="Homeodomain-like_sf"/>
</dbReference>
<dbReference type="Gene3D" id="1.10.287.130">
    <property type="match status" value="1"/>
</dbReference>
<dbReference type="Gene3D" id="2.60.40.10">
    <property type="entry name" value="Immunoglobulins"/>
    <property type="match status" value="1"/>
</dbReference>
<dbReference type="GO" id="GO:0043565">
    <property type="term" value="F:sequence-specific DNA binding"/>
    <property type="evidence" value="ECO:0007669"/>
    <property type="project" value="InterPro"/>
</dbReference>
<evidence type="ECO:0000256" key="6">
    <source>
        <dbReference type="ARBA" id="ARBA00023163"/>
    </source>
</evidence>
<keyword evidence="15" id="KW-1185">Reference proteome</keyword>
<dbReference type="InterPro" id="IPR003661">
    <property type="entry name" value="HisK_dim/P_dom"/>
</dbReference>
<sequence>MRYALFTLLITFFQVLASANIQTPKFVHYTNKEGLSSSYVKGIKQDKYGFIWVATRENITRFENNRFVKFPVYDVLHNEIELEPQSISCINDSLILVESMQNFYYYFDYNTECFKPYTPLYNSIKKDCVTGINSNTVLFLQNNNIKSLNLKEGNISFSNIFAASLDKSITEQILKITSNKNIIVAYTTGDRILIYNKKTKVYSQFKINITIPNEVVFINADINNDIWISNFASCLIKINYPSGKQTKFTTTTTPGLPHNMVHCVAIDRKNRAWIGTENGLCIWDEYSGEFKCFKYDITIPEGLNTNPIYNAFADKDGNIWLGTYFGGINLWCDKPTKFTHWKTGTGIHHLGGKVVSCFYEDRFNNIWIGTEDMGVNKLNPKTGVIDKVTASFNKNYLSYENVHDILMVHNDLWIATYSGGINILNTQNNNIRCIQVANEPNLGSDFVFSFTQKDSLIYIGTDVGVSLYNTHTKRFSRLNNKLLENQVFVSFAWKDDILWMCSYKAIYSYNSKTKQVKKHQKLSDGFIFAQIFTDSKKKIWIATNNRGLILYDDNTETLTYHNKSNGFPANRIFAIEEAHDQTIWLSTNLGLINFNPKDNAFTNYDSNSGIPFNQFNFRASFKDSKGIIYFGSNEGMISINPENYALKAPAPVEFTELLLFNKHITPEEDSPIIKSITSSPKLNLKHNQNSITINYTSLDYTNTGSISYAYKLEGFDNNFNYVGNKTSATYTNLDPGKYTFIVKSSNDAWVNESTINKIQLKITPPFWLTPYAFVLYAITFLTTFLLLNSIIIRMQKSKSQIALERQKRLHNDQINNFKLEFFTNISHEIKTPLTLILGPLSKLIENQKLDTTVKSQLNRIYLNVNRLNSLLGELLEFRKIDKASTNFRVSKSTDFLYIKNIEDAYRCISEHHKINFFTTYNNDLEEVWLNKAIIEKIIFNLLSNSFKYCKEGDTVNLTVEINTVNNKKTLTIIVNDNGPGIPEEELNKVKKRFFQAESAKKMNKGTGIGLSYVNNLVKLHHGTIDIKSELFKGTSVSVVLPCDKSSYSEAELSETYQAEHAVEDIPMNQDHNHNTNELPDADPENKNTPSLLIVEDNLELLAFLNDILEEYNITVASNGKEALSVIKENNNAFDLIVSDIMMPEMDGLQLTNILKSSIETSHIPIILLTAKSGSESQYEGLKQGADVYLEKPFLPEILKQNISNIVRTRQNIIKNFSQNTNITPSDLTSSQRDKEFMEDLTKIIEENIDNTSMDVQFIIDKLHVSRSLLHTKLKSLANCSTTEYIRIIRLRSAIEIINNDKCSFSEAAYKSGFTSLTYFSRAFKNQYGKSPSEFFNRS</sequence>
<evidence type="ECO:0000313" key="14">
    <source>
        <dbReference type="EMBL" id="MCW3786324.1"/>
    </source>
</evidence>
<dbReference type="PROSITE" id="PS00041">
    <property type="entry name" value="HTH_ARAC_FAMILY_1"/>
    <property type="match status" value="1"/>
</dbReference>
<feature type="domain" description="Histidine kinase" evidence="12">
    <location>
        <begin position="824"/>
        <end position="1044"/>
    </location>
</feature>
<evidence type="ECO:0000256" key="9">
    <source>
        <dbReference type="SAM" id="Phobius"/>
    </source>
</evidence>
<feature type="modified residue" description="4-aspartylphosphate" evidence="7">
    <location>
        <position position="1139"/>
    </location>
</feature>
<evidence type="ECO:0000259" key="12">
    <source>
        <dbReference type="PROSITE" id="PS50109"/>
    </source>
</evidence>
<dbReference type="PANTHER" id="PTHR43547">
    <property type="entry name" value="TWO-COMPONENT HISTIDINE KINASE"/>
    <property type="match status" value="1"/>
</dbReference>
<dbReference type="PROSITE" id="PS50109">
    <property type="entry name" value="HIS_KIN"/>
    <property type="match status" value="1"/>
</dbReference>
<evidence type="ECO:0000256" key="7">
    <source>
        <dbReference type="PROSITE-ProRule" id="PRU00169"/>
    </source>
</evidence>
<dbReference type="InterPro" id="IPR003594">
    <property type="entry name" value="HATPase_dom"/>
</dbReference>
<feature type="domain" description="Response regulatory" evidence="13">
    <location>
        <begin position="1090"/>
        <end position="1206"/>
    </location>
</feature>
<dbReference type="SUPFAM" id="SSF47384">
    <property type="entry name" value="Homodimeric domain of signal transducing histidine kinase"/>
    <property type="match status" value="1"/>
</dbReference>
<dbReference type="GO" id="GO:0000155">
    <property type="term" value="F:phosphorelay sensor kinase activity"/>
    <property type="evidence" value="ECO:0007669"/>
    <property type="project" value="InterPro"/>
</dbReference>
<protein>
    <recommendedName>
        <fullName evidence="2">histidine kinase</fullName>
        <ecNumber evidence="2">2.7.13.3</ecNumber>
    </recommendedName>
</protein>
<evidence type="ECO:0000259" key="13">
    <source>
        <dbReference type="PROSITE" id="PS50110"/>
    </source>
</evidence>
<dbReference type="Proteomes" id="UP001209229">
    <property type="component" value="Unassembled WGS sequence"/>
</dbReference>
<dbReference type="SUPFAM" id="SSF46689">
    <property type="entry name" value="Homeodomain-like"/>
    <property type="match status" value="1"/>
</dbReference>
<dbReference type="GO" id="GO:0003700">
    <property type="term" value="F:DNA-binding transcription factor activity"/>
    <property type="evidence" value="ECO:0007669"/>
    <property type="project" value="InterPro"/>
</dbReference>
<evidence type="ECO:0000256" key="8">
    <source>
        <dbReference type="SAM" id="MobiDB-lite"/>
    </source>
</evidence>
<accession>A0AAE3M3S7</accession>
<proteinExistence type="predicted"/>
<keyword evidence="9" id="KW-0812">Transmembrane</keyword>
<dbReference type="RefSeq" id="WP_301189890.1">
    <property type="nucleotide sequence ID" value="NZ_JAPDPJ010000012.1"/>
</dbReference>
<dbReference type="PROSITE" id="PS50110">
    <property type="entry name" value="RESPONSE_REGULATORY"/>
    <property type="match status" value="1"/>
</dbReference>
<evidence type="ECO:0000256" key="2">
    <source>
        <dbReference type="ARBA" id="ARBA00012438"/>
    </source>
</evidence>
<comment type="caution">
    <text evidence="14">The sequence shown here is derived from an EMBL/GenBank/DDBJ whole genome shotgun (WGS) entry which is preliminary data.</text>
</comment>
<dbReference type="InterPro" id="IPR036097">
    <property type="entry name" value="HisK_dim/P_sf"/>
</dbReference>
<comment type="catalytic activity">
    <reaction evidence="1">
        <text>ATP + protein L-histidine = ADP + protein N-phospho-L-histidine.</text>
        <dbReference type="EC" id="2.7.13.3"/>
    </reaction>
</comment>
<evidence type="ECO:0000313" key="15">
    <source>
        <dbReference type="Proteomes" id="UP001209229"/>
    </source>
</evidence>
<keyword evidence="3 7" id="KW-0597">Phosphoprotein</keyword>
<dbReference type="InterPro" id="IPR018060">
    <property type="entry name" value="HTH_AraC"/>
</dbReference>
<dbReference type="SMART" id="SM00388">
    <property type="entry name" value="HisKA"/>
    <property type="match status" value="1"/>
</dbReference>
<evidence type="ECO:0000256" key="4">
    <source>
        <dbReference type="ARBA" id="ARBA00023015"/>
    </source>
</evidence>
<organism evidence="14 15">
    <name type="scientific">Plebeiibacterium sediminum</name>
    <dbReference type="NCBI Taxonomy" id="2992112"/>
    <lineage>
        <taxon>Bacteria</taxon>
        <taxon>Pseudomonadati</taxon>
        <taxon>Bacteroidota</taxon>
        <taxon>Bacteroidia</taxon>
        <taxon>Marinilabiliales</taxon>
        <taxon>Marinilabiliaceae</taxon>
        <taxon>Plebeiibacterium</taxon>
    </lineage>
</organism>
<dbReference type="Pfam" id="PF12833">
    <property type="entry name" value="HTH_18"/>
    <property type="match status" value="1"/>
</dbReference>
<evidence type="ECO:0000256" key="1">
    <source>
        <dbReference type="ARBA" id="ARBA00000085"/>
    </source>
</evidence>
<dbReference type="CDD" id="cd00075">
    <property type="entry name" value="HATPase"/>
    <property type="match status" value="1"/>
</dbReference>
<feature type="signal peptide" evidence="10">
    <location>
        <begin position="1"/>
        <end position="19"/>
    </location>
</feature>
<dbReference type="Pfam" id="PF00512">
    <property type="entry name" value="HisKA"/>
    <property type="match status" value="1"/>
</dbReference>
<keyword evidence="10" id="KW-0732">Signal</keyword>
<feature type="region of interest" description="Disordered" evidence="8">
    <location>
        <begin position="1067"/>
        <end position="1087"/>
    </location>
</feature>
<keyword evidence="6" id="KW-0804">Transcription</keyword>
<evidence type="ECO:0000259" key="11">
    <source>
        <dbReference type="PROSITE" id="PS01124"/>
    </source>
</evidence>
<keyword evidence="9" id="KW-1133">Transmembrane helix</keyword>
<dbReference type="InterPro" id="IPR036890">
    <property type="entry name" value="HATPase_C_sf"/>
</dbReference>
<dbReference type="InterPro" id="IPR011047">
    <property type="entry name" value="Quinoprotein_ADH-like_sf"/>
</dbReference>
<dbReference type="InterPro" id="IPR011110">
    <property type="entry name" value="Reg_prop"/>
</dbReference>
<dbReference type="Gene3D" id="2.130.10.10">
    <property type="entry name" value="YVTN repeat-like/Quinoprotein amine dehydrogenase"/>
    <property type="match status" value="2"/>
</dbReference>
<dbReference type="SMART" id="SM00342">
    <property type="entry name" value="HTH_ARAC"/>
    <property type="match status" value="1"/>
</dbReference>
<dbReference type="Gene3D" id="1.10.10.60">
    <property type="entry name" value="Homeodomain-like"/>
    <property type="match status" value="1"/>
</dbReference>
<dbReference type="SUPFAM" id="SSF50998">
    <property type="entry name" value="Quinoprotein alcohol dehydrogenase-like"/>
    <property type="match status" value="1"/>
</dbReference>